<accession>C4J6B6</accession>
<protein>
    <submittedName>
        <fullName evidence="1">Uncharacterized protein</fullName>
    </submittedName>
</protein>
<organism evidence="1">
    <name type="scientific">Zea mays</name>
    <name type="common">Maize</name>
    <dbReference type="NCBI Taxonomy" id="4577"/>
    <lineage>
        <taxon>Eukaryota</taxon>
        <taxon>Viridiplantae</taxon>
        <taxon>Streptophyta</taxon>
        <taxon>Embryophyta</taxon>
        <taxon>Tracheophyta</taxon>
        <taxon>Spermatophyta</taxon>
        <taxon>Magnoliopsida</taxon>
        <taxon>Liliopsida</taxon>
        <taxon>Poales</taxon>
        <taxon>Poaceae</taxon>
        <taxon>PACMAD clade</taxon>
        <taxon>Panicoideae</taxon>
        <taxon>Andropogonodae</taxon>
        <taxon>Andropogoneae</taxon>
        <taxon>Tripsacinae</taxon>
        <taxon>Zea</taxon>
    </lineage>
</organism>
<evidence type="ECO:0000313" key="1">
    <source>
        <dbReference type="EMBL" id="ACR36716.1"/>
    </source>
</evidence>
<name>C4J6B6_MAIZE</name>
<dbReference type="AlphaFoldDB" id="C4J6B6"/>
<reference evidence="1" key="2">
    <citation type="submission" date="2012-06" db="EMBL/GenBank/DDBJ databases">
        <authorList>
            <person name="Yu Y."/>
            <person name="Currie J."/>
            <person name="Lomeli R."/>
            <person name="Angelova A."/>
            <person name="Collura K."/>
            <person name="Wissotski M."/>
            <person name="Campos D."/>
            <person name="Kudrna D."/>
            <person name="Golser W."/>
            <person name="Ashely E."/>
            <person name="Descour A."/>
            <person name="Fernandes J."/>
            <person name="Soderlund C."/>
            <person name="Walbot V."/>
        </authorList>
    </citation>
    <scope>NUCLEOTIDE SEQUENCE</scope>
    <source>
        <strain evidence="1">B73</strain>
    </source>
</reference>
<sequence>MHFYLKQQQIINKKKTSIVKVSYSAACRKHQVSTPYCSSPTLPHQAPLPVLDHPVSWPCRCSRLDRDQQRFLKSISLCQGCQSLGQVQTSGYL</sequence>
<reference evidence="1" key="1">
    <citation type="journal article" date="2009" name="PLoS Genet.">
        <title>Sequencing, mapping, and analysis of 27,455 maize full-length cDNAs.</title>
        <authorList>
            <person name="Soderlund C."/>
            <person name="Descour A."/>
            <person name="Kudrna D."/>
            <person name="Bomhoff M."/>
            <person name="Boyd L."/>
            <person name="Currie J."/>
            <person name="Angelova A."/>
            <person name="Collura K."/>
            <person name="Wissotski M."/>
            <person name="Ashley E."/>
            <person name="Morrow D."/>
            <person name="Fernandes J."/>
            <person name="Walbot V."/>
            <person name="Yu Y."/>
        </authorList>
    </citation>
    <scope>NUCLEOTIDE SEQUENCE</scope>
    <source>
        <strain evidence="1">B73</strain>
    </source>
</reference>
<proteinExistence type="evidence at transcript level"/>
<dbReference type="EMBL" id="BT086363">
    <property type="protein sequence ID" value="ACR36716.1"/>
    <property type="molecule type" value="mRNA"/>
</dbReference>